<keyword evidence="5" id="KW-0998">Cell outer membrane</keyword>
<dbReference type="GO" id="GO:0009279">
    <property type="term" value="C:cell outer membrane"/>
    <property type="evidence" value="ECO:0007669"/>
    <property type="project" value="UniProtKB-SubCell"/>
</dbReference>
<dbReference type="PANTHER" id="PTHR38776:SF1">
    <property type="entry name" value="MLTA-INTERACTING PROTEIN-RELATED"/>
    <property type="match status" value="1"/>
</dbReference>
<comment type="subcellular location">
    <subcellularLocation>
        <location evidence="1">Cell outer membrane</location>
    </subcellularLocation>
</comment>
<reference evidence="7 8" key="1">
    <citation type="submission" date="2018-10" db="EMBL/GenBank/DDBJ databases">
        <authorList>
            <person name="Chen W.-M."/>
        </authorList>
    </citation>
    <scope>NUCLEOTIDE SEQUENCE [LARGE SCALE GENOMIC DNA]</scope>
    <source>
        <strain evidence="7 8">THS-13</strain>
    </source>
</reference>
<feature type="chain" id="PRO_5018004224" evidence="6">
    <location>
        <begin position="21"/>
        <end position="270"/>
    </location>
</feature>
<dbReference type="InParanoid" id="A0A3N0V8C9"/>
<evidence type="ECO:0000313" key="8">
    <source>
        <dbReference type="Proteomes" id="UP000282106"/>
    </source>
</evidence>
<proteinExistence type="inferred from homology"/>
<name>A0A3N0V8C9_9GAMM</name>
<organism evidence="7 8">
    <name type="scientific">Stagnimonas aquatica</name>
    <dbReference type="NCBI Taxonomy" id="2689987"/>
    <lineage>
        <taxon>Bacteria</taxon>
        <taxon>Pseudomonadati</taxon>
        <taxon>Pseudomonadota</taxon>
        <taxon>Gammaproteobacteria</taxon>
        <taxon>Nevskiales</taxon>
        <taxon>Nevskiaceae</taxon>
        <taxon>Stagnimonas</taxon>
    </lineage>
</organism>
<evidence type="ECO:0000256" key="1">
    <source>
        <dbReference type="ARBA" id="ARBA00004442"/>
    </source>
</evidence>
<dbReference type="Pfam" id="PF06629">
    <property type="entry name" value="MipA"/>
    <property type="match status" value="1"/>
</dbReference>
<dbReference type="EMBL" id="RJVO01000006">
    <property type="protein sequence ID" value="ROH88844.1"/>
    <property type="molecule type" value="Genomic_DNA"/>
</dbReference>
<comment type="caution">
    <text evidence="7">The sequence shown here is derived from an EMBL/GenBank/DDBJ whole genome shotgun (WGS) entry which is preliminary data.</text>
</comment>
<evidence type="ECO:0000256" key="6">
    <source>
        <dbReference type="SAM" id="SignalP"/>
    </source>
</evidence>
<keyword evidence="4" id="KW-0472">Membrane</keyword>
<evidence type="ECO:0000256" key="4">
    <source>
        <dbReference type="ARBA" id="ARBA00023136"/>
    </source>
</evidence>
<evidence type="ECO:0000313" key="7">
    <source>
        <dbReference type="EMBL" id="ROH88844.1"/>
    </source>
</evidence>
<dbReference type="Proteomes" id="UP000282106">
    <property type="component" value="Unassembled WGS sequence"/>
</dbReference>
<keyword evidence="3 6" id="KW-0732">Signal</keyword>
<evidence type="ECO:0000256" key="3">
    <source>
        <dbReference type="ARBA" id="ARBA00022729"/>
    </source>
</evidence>
<evidence type="ECO:0000256" key="2">
    <source>
        <dbReference type="ARBA" id="ARBA00005722"/>
    </source>
</evidence>
<feature type="signal peptide" evidence="6">
    <location>
        <begin position="1"/>
        <end position="20"/>
    </location>
</feature>
<accession>A0A3N0V8C9</accession>
<sequence length="270" mass="28986">MRPARLLILLGLGLSAPVRADLPIAEWQYSAGQVLQGYFQQPVPEWQGLVSAGPALLPSYEGSSAYRALPGLTLEMRYRDLAFASTAEGLGVNLLRGRRYRAGLAAGFDLGRDEDDDPRLRGLGDLDPAAELKLFGEYVLFPVVLRADLRRNLGSGGGWSADLAAYLPVVGSERYFVFLGPSVSFSDGAAMARSFGISPQQAARSALPAFEAAGGLRSAGLGVSATWFFRENWFLNGTGGLQTLLGSAADSPLSRSDQQYSLSLMLGYRW</sequence>
<dbReference type="RefSeq" id="WP_123212466.1">
    <property type="nucleotide sequence ID" value="NZ_RJVO01000006.1"/>
</dbReference>
<protein>
    <submittedName>
        <fullName evidence="7">MipA/OmpV family protein</fullName>
    </submittedName>
</protein>
<evidence type="ECO:0000256" key="5">
    <source>
        <dbReference type="ARBA" id="ARBA00023237"/>
    </source>
</evidence>
<gene>
    <name evidence="7" type="ORF">ED208_13200</name>
</gene>
<dbReference type="PANTHER" id="PTHR38776">
    <property type="entry name" value="MLTA-INTERACTING PROTEIN-RELATED"/>
    <property type="match status" value="1"/>
</dbReference>
<dbReference type="InterPro" id="IPR010583">
    <property type="entry name" value="MipA"/>
</dbReference>
<keyword evidence="8" id="KW-1185">Reference proteome</keyword>
<dbReference type="AlphaFoldDB" id="A0A3N0V8C9"/>
<comment type="similarity">
    <text evidence="2">Belongs to the MipA/OmpV family.</text>
</comment>